<proteinExistence type="predicted"/>
<reference evidence="1" key="1">
    <citation type="submission" date="2018-05" db="EMBL/GenBank/DDBJ databases">
        <authorList>
            <person name="Lanie J.A."/>
            <person name="Ng W.-L."/>
            <person name="Kazmierczak K.M."/>
            <person name="Andrzejewski T.M."/>
            <person name="Davidsen T.M."/>
            <person name="Wayne K.J."/>
            <person name="Tettelin H."/>
            <person name="Glass J.I."/>
            <person name="Rusch D."/>
            <person name="Podicherti R."/>
            <person name="Tsui H.-C.T."/>
            <person name="Winkler M.E."/>
        </authorList>
    </citation>
    <scope>NUCLEOTIDE SEQUENCE</scope>
</reference>
<dbReference type="EMBL" id="UINC01177499">
    <property type="protein sequence ID" value="SVD85179.1"/>
    <property type="molecule type" value="Genomic_DNA"/>
</dbReference>
<name>A0A382YQC4_9ZZZZ</name>
<organism evidence="1">
    <name type="scientific">marine metagenome</name>
    <dbReference type="NCBI Taxonomy" id="408172"/>
    <lineage>
        <taxon>unclassified sequences</taxon>
        <taxon>metagenomes</taxon>
        <taxon>ecological metagenomes</taxon>
    </lineage>
</organism>
<protein>
    <submittedName>
        <fullName evidence="1">Uncharacterized protein</fullName>
    </submittedName>
</protein>
<dbReference type="AlphaFoldDB" id="A0A382YQC4"/>
<evidence type="ECO:0000313" key="1">
    <source>
        <dbReference type="EMBL" id="SVD85179.1"/>
    </source>
</evidence>
<gene>
    <name evidence="1" type="ORF">METZ01_LOCUS438033</name>
</gene>
<accession>A0A382YQC4</accession>
<sequence length="76" mass="8815">MKIARVEGHAHLVRDLKTQAIVNTDSDAYARYMARKVKQAEKEDELRCVVREINTLKAEMFEIKSLIKEIADRNGR</sequence>